<keyword evidence="4" id="KW-1185">Reference proteome</keyword>
<dbReference type="KEGG" id="dalk:DSCA_61440"/>
<evidence type="ECO:0000313" key="3">
    <source>
        <dbReference type="EMBL" id="BBO72214.1"/>
    </source>
</evidence>
<sequence length="270" mass="30984">MSDLSYFMENDDETLRLEIKTDLDNVKRQALWAGLRPGMRVADLACGPGKTTQLFHDLVQPQGSAVGIDGSANRIAHAEKTHSPNGPAFFCRNLLEPLDDIAPFDFIWVRFFLEYHKTDAFQIVKNISRLLNPGGILCLVDLDYNCLSHYGIPERMQRTISRVIHVLENKEDFDPRVGIKLYSFLYDLGFENIDVMMEPHHLIFGELGAVDEFNWTTKVEVAVKKFQFLLDEYENGYDAFYDEFKKAFSNPRRFTYTPLISCRGRRPAGG</sequence>
<evidence type="ECO:0000259" key="2">
    <source>
        <dbReference type="Pfam" id="PF13649"/>
    </source>
</evidence>
<dbReference type="Gene3D" id="3.40.50.150">
    <property type="entry name" value="Vaccinia Virus protein VP39"/>
    <property type="match status" value="1"/>
</dbReference>
<proteinExistence type="predicted"/>
<evidence type="ECO:0000256" key="1">
    <source>
        <dbReference type="ARBA" id="ARBA00022679"/>
    </source>
</evidence>
<protein>
    <submittedName>
        <fullName evidence="3">Methyltransferase</fullName>
    </submittedName>
</protein>
<dbReference type="CDD" id="cd02440">
    <property type="entry name" value="AdoMet_MTases"/>
    <property type="match status" value="1"/>
</dbReference>
<keyword evidence="1 3" id="KW-0808">Transferase</keyword>
<dbReference type="RefSeq" id="WP_155319943.1">
    <property type="nucleotide sequence ID" value="NZ_AP021874.1"/>
</dbReference>
<keyword evidence="3" id="KW-0489">Methyltransferase</keyword>
<gene>
    <name evidence="3" type="ORF">DSCA_61440</name>
</gene>
<evidence type="ECO:0000313" key="4">
    <source>
        <dbReference type="Proteomes" id="UP000427906"/>
    </source>
</evidence>
<feature type="domain" description="Methyltransferase" evidence="2">
    <location>
        <begin position="41"/>
        <end position="135"/>
    </location>
</feature>
<dbReference type="InterPro" id="IPR029063">
    <property type="entry name" value="SAM-dependent_MTases_sf"/>
</dbReference>
<dbReference type="GO" id="GO:0008168">
    <property type="term" value="F:methyltransferase activity"/>
    <property type="evidence" value="ECO:0007669"/>
    <property type="project" value="UniProtKB-KW"/>
</dbReference>
<dbReference type="GO" id="GO:0032259">
    <property type="term" value="P:methylation"/>
    <property type="evidence" value="ECO:0007669"/>
    <property type="project" value="UniProtKB-KW"/>
</dbReference>
<dbReference type="AlphaFoldDB" id="A0A5K7Z150"/>
<dbReference type="EMBL" id="AP021874">
    <property type="protein sequence ID" value="BBO72214.1"/>
    <property type="molecule type" value="Genomic_DNA"/>
</dbReference>
<organism evidence="3 4">
    <name type="scientific">Desulfosarcina alkanivorans</name>
    <dbReference type="NCBI Taxonomy" id="571177"/>
    <lineage>
        <taxon>Bacteria</taxon>
        <taxon>Pseudomonadati</taxon>
        <taxon>Thermodesulfobacteriota</taxon>
        <taxon>Desulfobacteria</taxon>
        <taxon>Desulfobacterales</taxon>
        <taxon>Desulfosarcinaceae</taxon>
        <taxon>Desulfosarcina</taxon>
    </lineage>
</organism>
<name>A0A5K7Z150_9BACT</name>
<dbReference type="OrthoDB" id="9770485at2"/>
<accession>A0A5K7Z150</accession>
<dbReference type="PANTHER" id="PTHR43861">
    <property type="entry name" value="TRANS-ACONITATE 2-METHYLTRANSFERASE-RELATED"/>
    <property type="match status" value="1"/>
</dbReference>
<dbReference type="Pfam" id="PF13649">
    <property type="entry name" value="Methyltransf_25"/>
    <property type="match status" value="1"/>
</dbReference>
<dbReference type="Proteomes" id="UP000427906">
    <property type="component" value="Chromosome"/>
</dbReference>
<dbReference type="InterPro" id="IPR041698">
    <property type="entry name" value="Methyltransf_25"/>
</dbReference>
<dbReference type="SUPFAM" id="SSF53335">
    <property type="entry name" value="S-adenosyl-L-methionine-dependent methyltransferases"/>
    <property type="match status" value="1"/>
</dbReference>
<reference evidence="3 4" key="1">
    <citation type="submission" date="2019-11" db="EMBL/GenBank/DDBJ databases">
        <title>Comparative genomics of hydrocarbon-degrading Desulfosarcina strains.</title>
        <authorList>
            <person name="Watanabe M."/>
            <person name="Kojima H."/>
            <person name="Fukui M."/>
        </authorList>
    </citation>
    <scope>NUCLEOTIDE SEQUENCE [LARGE SCALE GENOMIC DNA]</scope>
    <source>
        <strain evidence="3 4">PL12</strain>
    </source>
</reference>